<keyword evidence="4" id="KW-1185">Reference proteome</keyword>
<evidence type="ECO:0000313" key="3">
    <source>
        <dbReference type="EMBL" id="CAG8489425.1"/>
    </source>
</evidence>
<dbReference type="PROSITE" id="PS50878">
    <property type="entry name" value="RT_POL"/>
    <property type="match status" value="1"/>
</dbReference>
<dbReference type="EC" id="2.7.7.49" evidence="1"/>
<organism evidence="3 4">
    <name type="scientific">Gigaspora margarita</name>
    <dbReference type="NCBI Taxonomy" id="4874"/>
    <lineage>
        <taxon>Eukaryota</taxon>
        <taxon>Fungi</taxon>
        <taxon>Fungi incertae sedis</taxon>
        <taxon>Mucoromycota</taxon>
        <taxon>Glomeromycotina</taxon>
        <taxon>Glomeromycetes</taxon>
        <taxon>Diversisporales</taxon>
        <taxon>Gigasporaceae</taxon>
        <taxon>Gigaspora</taxon>
    </lineage>
</organism>
<dbReference type="InterPro" id="IPR003545">
    <property type="entry name" value="Telomerase_RT"/>
</dbReference>
<dbReference type="InterPro" id="IPR000477">
    <property type="entry name" value="RT_dom"/>
</dbReference>
<accession>A0ABM8VZZ0</accession>
<sequence>MEWEVFPFVKHDGVMLRYLDDFRYISTDKEKVERFITAMLKGHPKYKYTVNKEKNLTNVDIIYH</sequence>
<comment type="function">
    <text evidence="1">Telomerase is a ribonucleoprotein enzyme essential for the replication of chromosome termini in most eukaryotes. It elongates telomeres. It is a reverse transcriptase that adds simple sequence repeats to chromosome ends by copying a template sequence within the RNA component of the enzyme.</text>
</comment>
<keyword evidence="1" id="KW-0479">Metal-binding</keyword>
<dbReference type="EMBL" id="CAJVQB010000445">
    <property type="protein sequence ID" value="CAG8489425.1"/>
    <property type="molecule type" value="Genomic_DNA"/>
</dbReference>
<proteinExistence type="inferred from homology"/>
<dbReference type="Gene3D" id="3.30.70.2630">
    <property type="match status" value="1"/>
</dbReference>
<keyword evidence="1" id="KW-0779">Telomere</keyword>
<feature type="domain" description="Reverse transcriptase" evidence="2">
    <location>
        <begin position="1"/>
        <end position="64"/>
    </location>
</feature>
<protein>
    <recommendedName>
        <fullName evidence="1">Telomerase reverse transcriptase</fullName>
        <ecNumber evidence="1">2.7.7.49</ecNumber>
    </recommendedName>
    <alternativeName>
        <fullName evidence="1">Telomerase catalytic subunit</fullName>
    </alternativeName>
</protein>
<keyword evidence="1" id="KW-0158">Chromosome</keyword>
<keyword evidence="1" id="KW-0548">Nucleotidyltransferase</keyword>
<gene>
    <name evidence="3" type="ORF">GMARGA_LOCUS1646</name>
</gene>
<comment type="catalytic activity">
    <reaction evidence="1">
        <text>DNA(n) + a 2'-deoxyribonucleoside 5'-triphosphate = DNA(n+1) + diphosphate</text>
        <dbReference type="Rhea" id="RHEA:22508"/>
        <dbReference type="Rhea" id="RHEA-COMP:17339"/>
        <dbReference type="Rhea" id="RHEA-COMP:17340"/>
        <dbReference type="ChEBI" id="CHEBI:33019"/>
        <dbReference type="ChEBI" id="CHEBI:61560"/>
        <dbReference type="ChEBI" id="CHEBI:173112"/>
        <dbReference type="EC" id="2.7.7.49"/>
    </reaction>
</comment>
<dbReference type="PANTHER" id="PTHR12066">
    <property type="entry name" value="TELOMERASE REVERSE TRANSCRIPTASE"/>
    <property type="match status" value="1"/>
</dbReference>
<comment type="caution">
    <text evidence="3">The sequence shown here is derived from an EMBL/GenBank/DDBJ whole genome shotgun (WGS) entry which is preliminary data.</text>
</comment>
<comment type="similarity">
    <text evidence="1">Belongs to the reverse transcriptase family. Telomerase subfamily.</text>
</comment>
<keyword evidence="1" id="KW-0808">Transferase</keyword>
<name>A0ABM8VZZ0_GIGMA</name>
<reference evidence="3 4" key="1">
    <citation type="submission" date="2021-06" db="EMBL/GenBank/DDBJ databases">
        <authorList>
            <person name="Kallberg Y."/>
            <person name="Tangrot J."/>
            <person name="Rosling A."/>
        </authorList>
    </citation>
    <scope>NUCLEOTIDE SEQUENCE [LARGE SCALE GENOMIC DNA]</scope>
    <source>
        <strain evidence="3 4">120-4 pot B 10/14</strain>
    </source>
</reference>
<keyword evidence="1" id="KW-0460">Magnesium</keyword>
<dbReference type="PANTHER" id="PTHR12066:SF0">
    <property type="entry name" value="TELOMERASE REVERSE TRANSCRIPTASE"/>
    <property type="match status" value="1"/>
</dbReference>
<comment type="subcellular location">
    <subcellularLocation>
        <location evidence="1">Nucleus</location>
    </subcellularLocation>
    <subcellularLocation>
        <location evidence="1">Chromosome</location>
        <location evidence="1">Telomere</location>
    </subcellularLocation>
</comment>
<evidence type="ECO:0000259" key="2">
    <source>
        <dbReference type="PROSITE" id="PS50878"/>
    </source>
</evidence>
<dbReference type="Proteomes" id="UP000789901">
    <property type="component" value="Unassembled WGS sequence"/>
</dbReference>
<evidence type="ECO:0000256" key="1">
    <source>
        <dbReference type="RuleBase" id="RU365061"/>
    </source>
</evidence>
<keyword evidence="1" id="KW-0539">Nucleus</keyword>
<keyword evidence="1" id="KW-0695">RNA-directed DNA polymerase</keyword>
<evidence type="ECO:0000313" key="4">
    <source>
        <dbReference type="Proteomes" id="UP000789901"/>
    </source>
</evidence>